<name>A0ABQ8Y117_9EUKA</name>
<protein>
    <recommendedName>
        <fullName evidence="4">C3H1-type domain-containing protein</fullName>
    </recommendedName>
</protein>
<dbReference type="EMBL" id="JAOAOG010000237">
    <property type="protein sequence ID" value="KAJ6237783.1"/>
    <property type="molecule type" value="Genomic_DNA"/>
</dbReference>
<comment type="caution">
    <text evidence="2">The sequence shown here is derived from an EMBL/GenBank/DDBJ whole genome shotgun (WGS) entry which is preliminary data.</text>
</comment>
<feature type="compositionally biased region" description="Low complexity" evidence="1">
    <location>
        <begin position="254"/>
        <end position="263"/>
    </location>
</feature>
<accession>A0ABQ8Y117</accession>
<evidence type="ECO:0000313" key="3">
    <source>
        <dbReference type="Proteomes" id="UP001150062"/>
    </source>
</evidence>
<evidence type="ECO:0000256" key="1">
    <source>
        <dbReference type="SAM" id="MobiDB-lite"/>
    </source>
</evidence>
<dbReference type="Proteomes" id="UP001150062">
    <property type="component" value="Unassembled WGS sequence"/>
</dbReference>
<organism evidence="2 3">
    <name type="scientific">Anaeramoeba flamelloides</name>
    <dbReference type="NCBI Taxonomy" id="1746091"/>
    <lineage>
        <taxon>Eukaryota</taxon>
        <taxon>Metamonada</taxon>
        <taxon>Anaeramoebidae</taxon>
        <taxon>Anaeramoeba</taxon>
    </lineage>
</organism>
<keyword evidence="3" id="KW-1185">Reference proteome</keyword>
<evidence type="ECO:0000313" key="2">
    <source>
        <dbReference type="EMBL" id="KAJ6237783.1"/>
    </source>
</evidence>
<feature type="region of interest" description="Disordered" evidence="1">
    <location>
        <begin position="244"/>
        <end position="278"/>
    </location>
</feature>
<proteinExistence type="predicted"/>
<gene>
    <name evidence="2" type="ORF">M0813_26576</name>
</gene>
<reference evidence="2" key="1">
    <citation type="submission" date="2022-08" db="EMBL/GenBank/DDBJ databases">
        <title>Novel sulfate-reducing endosymbionts in the free-living metamonad Anaeramoeba.</title>
        <authorList>
            <person name="Jerlstrom-Hultqvist J."/>
            <person name="Cepicka I."/>
            <person name="Gallot-Lavallee L."/>
            <person name="Salas-Leiva D."/>
            <person name="Curtis B.A."/>
            <person name="Zahonova K."/>
            <person name="Pipaliya S."/>
            <person name="Dacks J."/>
            <person name="Roger A.J."/>
        </authorList>
    </citation>
    <scope>NUCLEOTIDE SEQUENCE</scope>
    <source>
        <strain evidence="2">Schooner1</strain>
    </source>
</reference>
<sequence length="411" mass="48709">MKNFEKETGVLLQLSNIWIDDLGMDPSSLAHFPICWFHLLLEGLCKNVWDEIIKNLNPKQTEIANKRWKNLKLPPNSLRVQNPFLQLNGGVFTCYYALEKYHKRFKTKYGNICLGLPLLVKHLSKKECLLKSVEYLNLQKKFKYYQQYGYKKKSPSKTQWKTDDYNNLKFCSDQFRFEINPSNASNTKPFPHNANPIFIDSKNWVLTETIKTKKTLAKKYAKNNIFCAWHGQFCSKSNSSKYCHQSHGGETKSRNSNKNPSKQKNQRKRKKSQNQSQNHLCRNCIQLWRKWNPSGNPIIKTLGERIKVSDFEEDSESDEKKDSHEDYIDEEEEEVKKDTNLCHQPSYNAEEMQIYLMTEEEKKKELKFQNLERGGKKEEEKKKKGRTRNCSIKKKIVYHYYTQFFLTNQNF</sequence>
<evidence type="ECO:0008006" key="4">
    <source>
        <dbReference type="Google" id="ProtNLM"/>
    </source>
</evidence>